<dbReference type="Gene3D" id="3.40.720.10">
    <property type="entry name" value="Alkaline Phosphatase, subunit A"/>
    <property type="match status" value="2"/>
</dbReference>
<name>A0A3P1XIL0_TANFO</name>
<dbReference type="InterPro" id="IPR017850">
    <property type="entry name" value="Alkaline_phosphatase_core_sf"/>
</dbReference>
<dbReference type="PANTHER" id="PTHR43108">
    <property type="entry name" value="N-ACETYLGLUCOSAMINE-6-SULFATASE FAMILY MEMBER"/>
    <property type="match status" value="1"/>
</dbReference>
<protein>
    <submittedName>
        <fullName evidence="4">DUF4976 domain-containing protein</fullName>
    </submittedName>
</protein>
<feature type="domain" description="N-sulphoglucosamine sulphohydrolase C-terminal" evidence="3">
    <location>
        <begin position="365"/>
        <end position="515"/>
    </location>
</feature>
<dbReference type="Pfam" id="PF16347">
    <property type="entry name" value="SGSH_C"/>
    <property type="match status" value="1"/>
</dbReference>
<dbReference type="Proteomes" id="UP000278609">
    <property type="component" value="Unassembled WGS sequence"/>
</dbReference>
<dbReference type="AlphaFoldDB" id="A0A3P1XIL0"/>
<evidence type="ECO:0000313" key="5">
    <source>
        <dbReference type="Proteomes" id="UP000278609"/>
    </source>
</evidence>
<organism evidence="4 5">
    <name type="scientific">Tannerella forsythia</name>
    <name type="common">Bacteroides forsythus</name>
    <dbReference type="NCBI Taxonomy" id="28112"/>
    <lineage>
        <taxon>Bacteria</taxon>
        <taxon>Pseudomonadati</taxon>
        <taxon>Bacteroidota</taxon>
        <taxon>Bacteroidia</taxon>
        <taxon>Bacteroidales</taxon>
        <taxon>Tannerellaceae</taxon>
        <taxon>Tannerella</taxon>
    </lineage>
</organism>
<dbReference type="OrthoDB" id="9765065at2"/>
<proteinExistence type="inferred from homology"/>
<accession>A0A3P1XIL0</accession>
<reference evidence="4 5" key="1">
    <citation type="submission" date="2018-11" db="EMBL/GenBank/DDBJ databases">
        <title>Genomes From Bacteria Associated with the Canine Oral Cavity: a Test Case for Automated Genome-Based Taxonomic Assignment.</title>
        <authorList>
            <person name="Coil D.A."/>
            <person name="Jospin G."/>
            <person name="Darling A.E."/>
            <person name="Wallis C."/>
            <person name="Davis I.J."/>
            <person name="Harris S."/>
            <person name="Eisen J.A."/>
            <person name="Holcombe L.J."/>
            <person name="O'Flynn C."/>
        </authorList>
    </citation>
    <scope>NUCLEOTIDE SEQUENCE [LARGE SCALE GENOMIC DNA]</scope>
    <source>
        <strain evidence="4 5">OH2617_COT-023</strain>
    </source>
</reference>
<dbReference type="SUPFAM" id="SSF53649">
    <property type="entry name" value="Alkaline phosphatase-like"/>
    <property type="match status" value="1"/>
</dbReference>
<comment type="caution">
    <text evidence="4">The sequence shown here is derived from an EMBL/GenBank/DDBJ whole genome shotgun (WGS) entry which is preliminary data.</text>
</comment>
<dbReference type="InterPro" id="IPR032506">
    <property type="entry name" value="SGSH_C"/>
</dbReference>
<sequence>MKQIRYNTVFFSLTSAAMGVSLIACKDKKSENTVSEKPMNILYIMCDDHSYQTISAYDRRFIETPNIDRIATEGVRFTNSFVANSLSGPSRACLLTGKHSHKNGFTDNTKTFDGSQQTFPKLLQQAGYETAVVGKWHLSSEPSGFDYWNILIGQGDYYNPFFIDNGEKRQIEGYATNITTDLAIDWLDQKRNKNKPFCLLLHHKAPHRTWMPDTCDLDWKEDTVFPLPETFYDKYEGRKAAELQEMSIIEDMDLVYDLKLADKENEIHSQPGLEKAGRAMYERMTPAQKAAWDKHYDPIIRKFKDDKLTGKALAEWKYQQYMKDYLRVIHSIDRNVGRILDYLEKNGLIDRTIIVYTSDQGFYMGEHGWFDKRFMYEESFRTPMLVRYPGGIKGDIPEMVQNIDHAATFLELAGVSVPNDIQGDSYLPLLKGEHPDNWRTSLYYHFYEYPAEHAVRRHFGVRTERYKLIRFYNDIDCWELYDLQNDPAEMHNLYGQEGTEEITKQLKEELLRLQVKYDDPIRESLTEVK</sequence>
<comment type="similarity">
    <text evidence="1">Belongs to the sulfatase family.</text>
</comment>
<dbReference type="PROSITE" id="PS51257">
    <property type="entry name" value="PROKAR_LIPOPROTEIN"/>
    <property type="match status" value="1"/>
</dbReference>
<dbReference type="Pfam" id="PF01663">
    <property type="entry name" value="Phosphodiest"/>
    <property type="match status" value="1"/>
</dbReference>
<dbReference type="PROSITE" id="PS00149">
    <property type="entry name" value="SULFATASE_2"/>
    <property type="match status" value="1"/>
</dbReference>
<dbReference type="InterPro" id="IPR024607">
    <property type="entry name" value="Sulfatase_CS"/>
</dbReference>
<evidence type="ECO:0000259" key="3">
    <source>
        <dbReference type="Pfam" id="PF16347"/>
    </source>
</evidence>
<evidence type="ECO:0000256" key="2">
    <source>
        <dbReference type="ARBA" id="ARBA00022801"/>
    </source>
</evidence>
<dbReference type="InterPro" id="IPR002591">
    <property type="entry name" value="Phosphodiest/P_Trfase"/>
</dbReference>
<gene>
    <name evidence="4" type="ORF">EII40_11840</name>
</gene>
<dbReference type="RefSeq" id="WP_124752436.1">
    <property type="nucleotide sequence ID" value="NZ_RQYS01000060.1"/>
</dbReference>
<dbReference type="PANTHER" id="PTHR43108:SF6">
    <property type="entry name" value="N-SULPHOGLUCOSAMINE SULPHOHYDROLASE"/>
    <property type="match status" value="1"/>
</dbReference>
<dbReference type="CDD" id="cd16031">
    <property type="entry name" value="G6S_like"/>
    <property type="match status" value="1"/>
</dbReference>
<dbReference type="EMBL" id="RQYS01000060">
    <property type="protein sequence ID" value="RRD58614.1"/>
    <property type="molecule type" value="Genomic_DNA"/>
</dbReference>
<evidence type="ECO:0000313" key="4">
    <source>
        <dbReference type="EMBL" id="RRD58614.1"/>
    </source>
</evidence>
<evidence type="ECO:0000256" key="1">
    <source>
        <dbReference type="ARBA" id="ARBA00008779"/>
    </source>
</evidence>
<dbReference type="PROSITE" id="PS00523">
    <property type="entry name" value="SULFATASE_1"/>
    <property type="match status" value="1"/>
</dbReference>
<keyword evidence="2" id="KW-0378">Hydrolase</keyword>
<dbReference type="GO" id="GO:0016787">
    <property type="term" value="F:hydrolase activity"/>
    <property type="evidence" value="ECO:0007669"/>
    <property type="project" value="UniProtKB-KW"/>
</dbReference>